<feature type="chain" id="PRO_5026891393" description="Bacterial repeat domain-containing protein" evidence="1">
    <location>
        <begin position="24"/>
        <end position="1006"/>
    </location>
</feature>
<feature type="domain" description="Bacterial repeat" evidence="2">
    <location>
        <begin position="522"/>
        <end position="574"/>
    </location>
</feature>
<dbReference type="EMBL" id="CP053073">
    <property type="protein sequence ID" value="QJR16505.1"/>
    <property type="molecule type" value="Genomic_DNA"/>
</dbReference>
<dbReference type="KEGG" id="upl:DSM104440_03340"/>
<dbReference type="InterPro" id="IPR029058">
    <property type="entry name" value="AB_hydrolase_fold"/>
</dbReference>
<dbReference type="Pfam" id="PF18998">
    <property type="entry name" value="Flg_new_2"/>
    <property type="match status" value="4"/>
</dbReference>
<feature type="domain" description="Bacterial repeat" evidence="2">
    <location>
        <begin position="440"/>
        <end position="493"/>
    </location>
</feature>
<proteinExistence type="predicted"/>
<reference evidence="3 4" key="1">
    <citation type="submission" date="2020-04" db="EMBL/GenBank/DDBJ databases">
        <title>Usitatibacter rugosus gen. nov., sp. nov. and Usitatibacter palustris sp. nov., novel members of Usitatibacteraceae fam. nov. within the order Nitrosomonadales isolated from soil.</title>
        <authorList>
            <person name="Huber K.J."/>
            <person name="Neumann-Schaal M."/>
            <person name="Geppert A."/>
            <person name="Luckner M."/>
            <person name="Wanner G."/>
            <person name="Overmann J."/>
        </authorList>
    </citation>
    <scope>NUCLEOTIDE SEQUENCE [LARGE SCALE GENOMIC DNA]</scope>
    <source>
        <strain evidence="3 4">Swamp67</strain>
    </source>
</reference>
<organism evidence="3 4">
    <name type="scientific">Usitatibacter palustris</name>
    <dbReference type="NCBI Taxonomy" id="2732487"/>
    <lineage>
        <taxon>Bacteria</taxon>
        <taxon>Pseudomonadati</taxon>
        <taxon>Pseudomonadota</taxon>
        <taxon>Betaproteobacteria</taxon>
        <taxon>Nitrosomonadales</taxon>
        <taxon>Usitatibacteraceae</taxon>
        <taxon>Usitatibacter</taxon>
    </lineage>
</organism>
<evidence type="ECO:0000313" key="3">
    <source>
        <dbReference type="EMBL" id="QJR16505.1"/>
    </source>
</evidence>
<dbReference type="SUPFAM" id="SSF53474">
    <property type="entry name" value="alpha/beta-Hydrolases"/>
    <property type="match status" value="1"/>
</dbReference>
<accession>A0A6M4HBM9</accession>
<gene>
    <name evidence="3" type="ORF">DSM104440_03340</name>
</gene>
<evidence type="ECO:0000259" key="2">
    <source>
        <dbReference type="Pfam" id="PF18998"/>
    </source>
</evidence>
<feature type="domain" description="Bacterial repeat" evidence="2">
    <location>
        <begin position="690"/>
        <end position="735"/>
    </location>
</feature>
<protein>
    <recommendedName>
        <fullName evidence="2">Bacterial repeat domain-containing protein</fullName>
    </recommendedName>
</protein>
<evidence type="ECO:0000256" key="1">
    <source>
        <dbReference type="SAM" id="SignalP"/>
    </source>
</evidence>
<sequence>MRTNASLLTALVTLLIGITAAPAAPPAAQKDLPVPDFACLHEGFKWWYPTFSVACSQADLIQWASNRGTTLSMLSPVPPVLPDGSLAQGTYRAPNGDLALFARFAGDTFLPIPYRTRAEVRAVYLASMGVDEVLAASPPTLAAAPGPCDPVFGMALLGTVPTAFSGSVRLYRQCATNPSGPYSGKSILYTEGHGGSFLDTGADFVQWLSSLGFDVYLADMPLYGTNQGDPAALVLDHEDYVLHERAPVSPLWTEMLAPQMAIIDFIRARSSGPLGVAGRSGGAMLANGIGTIHPSVDYVLSIASATPHSMRLGSVFGPFDLGDWEQWSPRTYAVVGHEELIRSAGRLGGVFAFSGQDPCCFRVAPGDGFYEWVTVPPSDGRTIALAVDPAHADHSLSEAQKPAVLAFLDGVMSAPHLAVTLAGSGQGFVTSSPDAIDCLSACGATFAPGTQVTLTATAEGPASVFAGWSGACTGTGACVVTMNASMSVIATFNIATMPLTIEKAGTGTGLVASTPAGIECGATCATNFALGTLVTLTASPDSGSVFQGWSGACSGVSACAVTMDAAKSLTATFGALNTLTVTKSGAGSGSVSSSPAGIDCGSVCAASFVMGENVALTATPAVNSIFDGWSGACTGTGACVVTVDAAKSVSATFSLTQLGLAIAKAGNGAGNVTSSPAGLDCGAACFRVFEPGTMVTLTATSDPNHIFGGWTGGGCSGTGPCVVTLLAATQVTAAFIDPPATVRLANLSTRGQVLSGSDVLISGFVIGGNQPKTIVMTVAGPSLIDHGVTSPLMNPMITLVRMSDNTVIGNNDDWQFQTNPQDLARIQASGFAPANAFEPAIIATLPPGAYTAIVQGVGVTATGIGLVGLYEVDNPHMPLINISTRGQVRTGNNAMIAGFIIHGIGEQRVVITVAGPSLSGAGIPNPLANPHLTIVRSSDGAVIATNDNWQVQADPSHVGLIQSVGFAPANSLEPAVYLSLPPGAYTAIVQGVGGIGVGLVGVYAVQ</sequence>
<name>A0A6M4HBM9_9PROT</name>
<evidence type="ECO:0000313" key="4">
    <source>
        <dbReference type="Proteomes" id="UP000503096"/>
    </source>
</evidence>
<keyword evidence="4" id="KW-1185">Reference proteome</keyword>
<dbReference type="Proteomes" id="UP000503096">
    <property type="component" value="Chromosome"/>
</dbReference>
<dbReference type="Gene3D" id="3.40.50.1820">
    <property type="entry name" value="alpha/beta hydrolase"/>
    <property type="match status" value="1"/>
</dbReference>
<dbReference type="InterPro" id="IPR044060">
    <property type="entry name" value="Bacterial_rp_domain"/>
</dbReference>
<feature type="signal peptide" evidence="1">
    <location>
        <begin position="1"/>
        <end position="23"/>
    </location>
</feature>
<feature type="domain" description="Bacterial repeat" evidence="2">
    <location>
        <begin position="580"/>
        <end position="655"/>
    </location>
</feature>
<dbReference type="InParanoid" id="A0A6M4HBM9"/>
<dbReference type="AlphaFoldDB" id="A0A6M4HBM9"/>
<keyword evidence="1" id="KW-0732">Signal</keyword>